<proteinExistence type="predicted"/>
<protein>
    <submittedName>
        <fullName evidence="2">Uncharacterized protein</fullName>
    </submittedName>
</protein>
<accession>A0A0G1EDM4</accession>
<evidence type="ECO:0000256" key="1">
    <source>
        <dbReference type="SAM" id="MobiDB-lite"/>
    </source>
</evidence>
<organism evidence="2 3">
    <name type="scientific">Candidatus Magasanikbacteria bacterium GW2011_GWE2_42_7</name>
    <dbReference type="NCBI Taxonomy" id="1619052"/>
    <lineage>
        <taxon>Bacteria</taxon>
        <taxon>Candidatus Magasanikiibacteriota</taxon>
    </lineage>
</organism>
<feature type="region of interest" description="Disordered" evidence="1">
    <location>
        <begin position="31"/>
        <end position="102"/>
    </location>
</feature>
<evidence type="ECO:0000313" key="3">
    <source>
        <dbReference type="Proteomes" id="UP000033867"/>
    </source>
</evidence>
<dbReference type="EMBL" id="LCEK01000006">
    <property type="protein sequence ID" value="KKS72608.1"/>
    <property type="molecule type" value="Genomic_DNA"/>
</dbReference>
<feature type="region of interest" description="Disordered" evidence="1">
    <location>
        <begin position="254"/>
        <end position="314"/>
    </location>
</feature>
<evidence type="ECO:0000313" key="2">
    <source>
        <dbReference type="EMBL" id="KKS72608.1"/>
    </source>
</evidence>
<feature type="compositionally biased region" description="Basic and acidic residues" evidence="1">
    <location>
        <begin position="273"/>
        <end position="282"/>
    </location>
</feature>
<name>A0A0G1EDM4_9BACT</name>
<comment type="caution">
    <text evidence="2">The sequence shown here is derived from an EMBL/GenBank/DDBJ whole genome shotgun (WGS) entry which is preliminary data.</text>
</comment>
<gene>
    <name evidence="2" type="ORF">UV42_C0006G0008</name>
</gene>
<dbReference type="Proteomes" id="UP000033867">
    <property type="component" value="Unassembled WGS sequence"/>
</dbReference>
<sequence length="414" mass="46003">MAEPTILIKKADGTTVRVPLSSIRTGVQPVEMHTNIDEQPPVSPVSMDSTVSMPDVEAEPPMSVQEAEPKKTIDASSKKRVSRKSDIQPLKETAPVPVSSQEKTVIENTNTNAGHELTVSSSHVVATSTPVDDYFVDIAKAKSWKQTDVVSLLDTSAEDVQKQNKNVPSVLPQKRYDDVEHVVAALPFSFSEAFHPRLHALIQSRIKEIRTDHQVVSYATRSAEEGGLGITEEEAQTLVDVIQRVLMTRTQPSIPAPKQTVRPIGMPHLVTPHQDRTSDRHSSVQSATTVPKNKGDRLTLQDIEPPSVPAMSGTMGPIDEIETMEFSDFRRLSQNPEEAMAIVLKKVQVLRDESYLEYVKAKSAWKKSPLYMLYLSYLTDAVRQKKRIQELIKDDMTEEDIIAIACISSSFRLS</sequence>
<reference evidence="2 3" key="1">
    <citation type="journal article" date="2015" name="Nature">
        <title>rRNA introns, odd ribosomes, and small enigmatic genomes across a large radiation of phyla.</title>
        <authorList>
            <person name="Brown C.T."/>
            <person name="Hug L.A."/>
            <person name="Thomas B.C."/>
            <person name="Sharon I."/>
            <person name="Castelle C.J."/>
            <person name="Singh A."/>
            <person name="Wilkins M.J."/>
            <person name="Williams K.H."/>
            <person name="Banfield J.F."/>
        </authorList>
    </citation>
    <scope>NUCLEOTIDE SEQUENCE [LARGE SCALE GENOMIC DNA]</scope>
</reference>
<dbReference type="AlphaFoldDB" id="A0A0G1EDM4"/>
<feature type="compositionally biased region" description="Basic and acidic residues" evidence="1">
    <location>
        <begin position="67"/>
        <end position="77"/>
    </location>
</feature>